<feature type="transmembrane region" description="Helical" evidence="1">
    <location>
        <begin position="12"/>
        <end position="32"/>
    </location>
</feature>
<evidence type="ECO:0000313" key="2">
    <source>
        <dbReference type="EMBL" id="GAA1999594.1"/>
    </source>
</evidence>
<dbReference type="EMBL" id="BAAAQM010000066">
    <property type="protein sequence ID" value="GAA1999594.1"/>
    <property type="molecule type" value="Genomic_DNA"/>
</dbReference>
<keyword evidence="1" id="KW-0812">Transmembrane</keyword>
<keyword evidence="1" id="KW-0472">Membrane</keyword>
<protein>
    <submittedName>
        <fullName evidence="2">Uncharacterized protein</fullName>
    </submittedName>
</protein>
<accession>A0ABN2T743</accession>
<keyword evidence="1" id="KW-1133">Transmembrane helix</keyword>
<reference evidence="2 3" key="1">
    <citation type="journal article" date="2019" name="Int. J. Syst. Evol. Microbiol.">
        <title>The Global Catalogue of Microorganisms (GCM) 10K type strain sequencing project: providing services to taxonomists for standard genome sequencing and annotation.</title>
        <authorList>
            <consortium name="The Broad Institute Genomics Platform"/>
            <consortium name="The Broad Institute Genome Sequencing Center for Infectious Disease"/>
            <person name="Wu L."/>
            <person name="Ma J."/>
        </authorList>
    </citation>
    <scope>NUCLEOTIDE SEQUENCE [LARGE SCALE GENOMIC DNA]</scope>
    <source>
        <strain evidence="2 3">JCM 16013</strain>
    </source>
</reference>
<organism evidence="2 3">
    <name type="scientific">Catenulispora subtropica</name>
    <dbReference type="NCBI Taxonomy" id="450798"/>
    <lineage>
        <taxon>Bacteria</taxon>
        <taxon>Bacillati</taxon>
        <taxon>Actinomycetota</taxon>
        <taxon>Actinomycetes</taxon>
        <taxon>Catenulisporales</taxon>
        <taxon>Catenulisporaceae</taxon>
        <taxon>Catenulispora</taxon>
    </lineage>
</organism>
<comment type="caution">
    <text evidence="2">The sequence shown here is derived from an EMBL/GenBank/DDBJ whole genome shotgun (WGS) entry which is preliminary data.</text>
</comment>
<gene>
    <name evidence="2" type="ORF">GCM10009838_76280</name>
</gene>
<name>A0ABN2T743_9ACTN</name>
<dbReference type="RefSeq" id="WP_344662074.1">
    <property type="nucleotide sequence ID" value="NZ_BAAAQM010000066.1"/>
</dbReference>
<dbReference type="Proteomes" id="UP001499854">
    <property type="component" value="Unassembled WGS sequence"/>
</dbReference>
<evidence type="ECO:0000256" key="1">
    <source>
        <dbReference type="SAM" id="Phobius"/>
    </source>
</evidence>
<proteinExistence type="predicted"/>
<keyword evidence="3" id="KW-1185">Reference proteome</keyword>
<feature type="transmembrane region" description="Helical" evidence="1">
    <location>
        <begin position="38"/>
        <end position="57"/>
    </location>
</feature>
<evidence type="ECO:0000313" key="3">
    <source>
        <dbReference type="Proteomes" id="UP001499854"/>
    </source>
</evidence>
<sequence length="59" mass="5753">MIDVVGEDERGGLTGRGFAALLATLFGGAAAFACLGGWVGIAGIAVVMVGVVIVSLATM</sequence>